<dbReference type="EMBL" id="CP086322">
    <property type="protein sequence ID" value="UQA97432.1"/>
    <property type="molecule type" value="Genomic_DNA"/>
</dbReference>
<reference evidence="1" key="1">
    <citation type="submission" date="2021-10" db="EMBL/GenBank/DDBJ databases">
        <title>Streptomyces nigrumlapis sp.nov.,an antimicrobial producing actinobacterium isolated from Black Gobi rocks.</title>
        <authorList>
            <person name="Wen Y."/>
            <person name="Zhang W."/>
            <person name="Liu X.G."/>
        </authorList>
    </citation>
    <scope>NUCLEOTIDE SEQUENCE</scope>
    <source>
        <strain evidence="1">ST13-2-2</strain>
    </source>
</reference>
<proteinExistence type="predicted"/>
<protein>
    <submittedName>
        <fullName evidence="1">Uncharacterized protein</fullName>
    </submittedName>
</protein>
<gene>
    <name evidence="1" type="ORF">K9S39_41230</name>
</gene>
<dbReference type="Proteomes" id="UP000830115">
    <property type="component" value="Chromosome"/>
</dbReference>
<keyword evidence="2" id="KW-1185">Reference proteome</keyword>
<sequence length="272" mass="29243">MSDTSTPWTHLAGSGKDKEVVLAVDYPKTGRPEAGFPDLVVHLPDDIEVWETAPVSVAGIDGELSGSDWVDHWLEGIVANDWTVKAVMGFCASSPYASTLRDRIADTRGSTPRLVLFDPDVPQEFYLAWQFTRVIEGYLPELTPQEIAAAKETAERMRDAHDTMSGLARALLDFGRPLVELNCSRSGLDAARTQELFDAFRTYVSYQVGANAVAVADADALLASWATATAVSSSTPGDGAKAAAEELSFPSTIHADLLSSREVVEAVAGLLR</sequence>
<organism evidence="1 2">
    <name type="scientific">Streptomyces halobius</name>
    <dbReference type="NCBI Taxonomy" id="2879846"/>
    <lineage>
        <taxon>Bacteria</taxon>
        <taxon>Bacillati</taxon>
        <taxon>Actinomycetota</taxon>
        <taxon>Actinomycetes</taxon>
        <taxon>Kitasatosporales</taxon>
        <taxon>Streptomycetaceae</taxon>
        <taxon>Streptomyces</taxon>
    </lineage>
</organism>
<name>A0ABY4MJA3_9ACTN</name>
<accession>A0ABY4MJA3</accession>
<dbReference type="RefSeq" id="WP_248868379.1">
    <property type="nucleotide sequence ID" value="NZ_CP086322.1"/>
</dbReference>
<evidence type="ECO:0000313" key="1">
    <source>
        <dbReference type="EMBL" id="UQA97432.1"/>
    </source>
</evidence>
<evidence type="ECO:0000313" key="2">
    <source>
        <dbReference type="Proteomes" id="UP000830115"/>
    </source>
</evidence>